<dbReference type="GO" id="GO:0004518">
    <property type="term" value="F:nuclease activity"/>
    <property type="evidence" value="ECO:0007669"/>
    <property type="project" value="UniProtKB-KW"/>
</dbReference>
<sequence>MKMLRGLSWLTLVSLFWEEIETFTLDGQGINFCHTSTGLWSTSQNECYNRFDDARKLSCSKIRMEMKPSLSSERVLGVDYGTKRVGIAISAGGIAPRPVKIIQNSGDDSQVIREIKFMARAEQISSFVVGVPLQRDGAETNQSIINRNFSQTLADEVSPRVPVYVWNEAFSSVAAESLLLHKSRGEIDACLDAVAACMILEDYFSEDGWGAELIPPRSPRPQKSNDDFQLSTPAVTSAELGSDYEVWKAAAMKKAKDLSLGQDRSGKKKKKKKKKK</sequence>
<dbReference type="InterPro" id="IPR037027">
    <property type="entry name" value="YqgF/RNaseH-like_dom_sf"/>
</dbReference>
<evidence type="ECO:0000256" key="2">
    <source>
        <dbReference type="ARBA" id="ARBA00022517"/>
    </source>
</evidence>
<evidence type="ECO:0000259" key="7">
    <source>
        <dbReference type="SMART" id="SM00732"/>
    </source>
</evidence>
<dbReference type="PANTHER" id="PTHR33317">
    <property type="entry name" value="POLYNUCLEOTIDYL TRANSFERASE, RIBONUCLEASE H-LIKE SUPERFAMILY PROTEIN"/>
    <property type="match status" value="1"/>
</dbReference>
<keyword evidence="1" id="KW-0963">Cytoplasm</keyword>
<dbReference type="SMART" id="SM00732">
    <property type="entry name" value="YqgFc"/>
    <property type="match status" value="1"/>
</dbReference>
<dbReference type="GO" id="GO:0016787">
    <property type="term" value="F:hydrolase activity"/>
    <property type="evidence" value="ECO:0007669"/>
    <property type="project" value="UniProtKB-KW"/>
</dbReference>
<proteinExistence type="inferred from homology"/>
<reference evidence="8" key="1">
    <citation type="submission" date="2021-01" db="EMBL/GenBank/DDBJ databases">
        <authorList>
            <person name="Corre E."/>
            <person name="Pelletier E."/>
            <person name="Niang G."/>
            <person name="Scheremetjew M."/>
            <person name="Finn R."/>
            <person name="Kale V."/>
            <person name="Holt S."/>
            <person name="Cochrane G."/>
            <person name="Meng A."/>
            <person name="Brown T."/>
            <person name="Cohen L."/>
        </authorList>
    </citation>
    <scope>NUCLEOTIDE SEQUENCE</scope>
    <source>
        <strain evidence="8">CCMP3107</strain>
    </source>
</reference>
<evidence type="ECO:0000256" key="4">
    <source>
        <dbReference type="ARBA" id="ARBA00022801"/>
    </source>
</evidence>
<dbReference type="AlphaFoldDB" id="A0A7S4D691"/>
<protein>
    <recommendedName>
        <fullName evidence="7">YqgF/RNase H-like domain-containing protein</fullName>
    </recommendedName>
</protein>
<dbReference type="EMBL" id="HBIU01020914">
    <property type="protein sequence ID" value="CAE0631094.1"/>
    <property type="molecule type" value="Transcribed_RNA"/>
</dbReference>
<dbReference type="PANTHER" id="PTHR33317:SF4">
    <property type="entry name" value="POLYNUCLEOTIDYL TRANSFERASE, RIBONUCLEASE H-LIKE SUPERFAMILY PROTEIN"/>
    <property type="match status" value="1"/>
</dbReference>
<feature type="domain" description="YqgF/RNase H-like" evidence="7">
    <location>
        <begin position="73"/>
        <end position="175"/>
    </location>
</feature>
<dbReference type="InterPro" id="IPR005227">
    <property type="entry name" value="YqgF"/>
</dbReference>
<dbReference type="HAMAP" id="MF_00651">
    <property type="entry name" value="Nuclease_YqgF"/>
    <property type="match status" value="1"/>
</dbReference>
<keyword evidence="4" id="KW-0378">Hydrolase</keyword>
<dbReference type="GO" id="GO:0000967">
    <property type="term" value="P:rRNA 5'-end processing"/>
    <property type="evidence" value="ECO:0007669"/>
    <property type="project" value="TreeGrafter"/>
</dbReference>
<dbReference type="InterPro" id="IPR012337">
    <property type="entry name" value="RNaseH-like_sf"/>
</dbReference>
<dbReference type="CDD" id="cd16964">
    <property type="entry name" value="YqgF"/>
    <property type="match status" value="1"/>
</dbReference>
<dbReference type="Gene3D" id="3.30.420.140">
    <property type="entry name" value="YqgF/RNase H-like domain"/>
    <property type="match status" value="1"/>
</dbReference>
<feature type="region of interest" description="Disordered" evidence="5">
    <location>
        <begin position="255"/>
        <end position="276"/>
    </location>
</feature>
<feature type="chain" id="PRO_5031178516" description="YqgF/RNase H-like domain-containing protein" evidence="6">
    <location>
        <begin position="23"/>
        <end position="276"/>
    </location>
</feature>
<evidence type="ECO:0000256" key="5">
    <source>
        <dbReference type="SAM" id="MobiDB-lite"/>
    </source>
</evidence>
<organism evidence="8">
    <name type="scientific">Heterosigma akashiwo</name>
    <name type="common">Chromophytic alga</name>
    <name type="synonym">Heterosigma carterae</name>
    <dbReference type="NCBI Taxonomy" id="2829"/>
    <lineage>
        <taxon>Eukaryota</taxon>
        <taxon>Sar</taxon>
        <taxon>Stramenopiles</taxon>
        <taxon>Ochrophyta</taxon>
        <taxon>Raphidophyceae</taxon>
        <taxon>Chattonellales</taxon>
        <taxon>Chattonellaceae</taxon>
        <taxon>Heterosigma</taxon>
    </lineage>
</organism>
<feature type="compositionally biased region" description="Basic residues" evidence="5">
    <location>
        <begin position="266"/>
        <end position="276"/>
    </location>
</feature>
<keyword evidence="2" id="KW-0690">Ribosome biogenesis</keyword>
<dbReference type="NCBIfam" id="TIGR00250">
    <property type="entry name" value="RNAse_H_YqgF"/>
    <property type="match status" value="1"/>
</dbReference>
<dbReference type="SUPFAM" id="SSF53098">
    <property type="entry name" value="Ribonuclease H-like"/>
    <property type="match status" value="1"/>
</dbReference>
<keyword evidence="6" id="KW-0732">Signal</keyword>
<dbReference type="Pfam" id="PF03652">
    <property type="entry name" value="RuvX"/>
    <property type="match status" value="1"/>
</dbReference>
<dbReference type="InterPro" id="IPR006641">
    <property type="entry name" value="YqgF/RNaseH-like_dom"/>
</dbReference>
<keyword evidence="3" id="KW-0540">Nuclease</keyword>
<feature type="signal peptide" evidence="6">
    <location>
        <begin position="1"/>
        <end position="22"/>
    </location>
</feature>
<evidence type="ECO:0000256" key="1">
    <source>
        <dbReference type="ARBA" id="ARBA00022490"/>
    </source>
</evidence>
<name>A0A7S4D691_HETAK</name>
<accession>A0A7S4D691</accession>
<evidence type="ECO:0000313" key="8">
    <source>
        <dbReference type="EMBL" id="CAE0631094.1"/>
    </source>
</evidence>
<evidence type="ECO:0000256" key="6">
    <source>
        <dbReference type="SAM" id="SignalP"/>
    </source>
</evidence>
<evidence type="ECO:0000256" key="3">
    <source>
        <dbReference type="ARBA" id="ARBA00022722"/>
    </source>
</evidence>
<gene>
    <name evidence="8" type="ORF">HAKA00212_LOCUS9794</name>
</gene>